<dbReference type="Pfam" id="PF04117">
    <property type="entry name" value="Mpv17_PMP22"/>
    <property type="match status" value="1"/>
</dbReference>
<dbReference type="PANTHER" id="PTHR11266">
    <property type="entry name" value="PEROXISOMAL MEMBRANE PROTEIN 2, PXMP2 MPV17"/>
    <property type="match status" value="1"/>
</dbReference>
<keyword evidence="5" id="KW-0472">Membrane</keyword>
<dbReference type="EMBL" id="LR031569">
    <property type="protein sequence ID" value="VDC69132.1"/>
    <property type="molecule type" value="Genomic_DNA"/>
</dbReference>
<dbReference type="GO" id="GO:0016020">
    <property type="term" value="C:membrane"/>
    <property type="evidence" value="ECO:0007669"/>
    <property type="project" value="UniProtKB-SubCell"/>
</dbReference>
<evidence type="ECO:0000256" key="6">
    <source>
        <dbReference type="RuleBase" id="RU363053"/>
    </source>
</evidence>
<sequence>MNIIALSKRLYSPPFSGYRSLHGGINDALSKTVFSGPILGRSVHHLRKAGSFVVPRVLFVSRSLSTNVSSSRQPAFLRWYLRKVESHPFITKSVTTSLIYMAADLTSQMITMKPSGSYDLIRTARMASFGLIFLGPSQHLWFSYLSRILPKRDVLTTVKKIMMGQALFGPFSNTVFYSYNAALQGSENSEEILARLKRDLLPTLKNGLLYWPVCDFVTFKYVPVHLQPLMNSSCAYIWTIYLTYMANQTKADS</sequence>
<accession>A0A3P5YN61</accession>
<organism evidence="8">
    <name type="scientific">Brassica campestris</name>
    <name type="common">Field mustard</name>
    <dbReference type="NCBI Taxonomy" id="3711"/>
    <lineage>
        <taxon>Eukaryota</taxon>
        <taxon>Viridiplantae</taxon>
        <taxon>Streptophyta</taxon>
        <taxon>Embryophyta</taxon>
        <taxon>Tracheophyta</taxon>
        <taxon>Spermatophyta</taxon>
        <taxon>Magnoliopsida</taxon>
        <taxon>eudicotyledons</taxon>
        <taxon>Gunneridae</taxon>
        <taxon>Pentapetalae</taxon>
        <taxon>rosids</taxon>
        <taxon>malvids</taxon>
        <taxon>Brassicales</taxon>
        <taxon>Brassicaceae</taxon>
        <taxon>Brassiceae</taxon>
        <taxon>Brassica</taxon>
    </lineage>
</organism>
<name>A0A3P5YN61_BRACM</name>
<dbReference type="InterPro" id="IPR007248">
    <property type="entry name" value="Mpv17_PMP22"/>
</dbReference>
<reference evidence="8" key="1">
    <citation type="submission" date="2018-11" db="EMBL/GenBank/DDBJ databases">
        <authorList>
            <consortium name="Genoscope - CEA"/>
            <person name="William W."/>
        </authorList>
    </citation>
    <scope>NUCLEOTIDE SEQUENCE</scope>
</reference>
<dbReference type="EMBL" id="LS974622">
    <property type="protein sequence ID" value="CAG7873359.1"/>
    <property type="molecule type" value="Genomic_DNA"/>
</dbReference>
<evidence type="ECO:0000256" key="4">
    <source>
        <dbReference type="ARBA" id="ARBA00022989"/>
    </source>
</evidence>
<dbReference type="Proteomes" id="UP000694005">
    <property type="component" value="Chromosome A06"/>
</dbReference>
<evidence type="ECO:0000256" key="2">
    <source>
        <dbReference type="ARBA" id="ARBA00006824"/>
    </source>
</evidence>
<comment type="subcellular location">
    <subcellularLocation>
        <location evidence="1">Membrane</location>
        <topology evidence="1">Multi-pass membrane protein</topology>
    </subcellularLocation>
</comment>
<keyword evidence="3" id="KW-0812">Transmembrane</keyword>
<dbReference type="PANTHER" id="PTHR11266:SF88">
    <property type="entry name" value="PROTEIN SYM1-LIKE"/>
    <property type="match status" value="1"/>
</dbReference>
<proteinExistence type="inferred from homology"/>
<dbReference type="Gramene" id="A06p55990.2_BraZ1">
    <property type="protein sequence ID" value="A06p55990.2_BraZ1.CDS"/>
    <property type="gene ID" value="A06g55990.2_BraZ1"/>
</dbReference>
<evidence type="ECO:0000256" key="5">
    <source>
        <dbReference type="ARBA" id="ARBA00023136"/>
    </source>
</evidence>
<evidence type="ECO:0000256" key="3">
    <source>
        <dbReference type="ARBA" id="ARBA00022692"/>
    </source>
</evidence>
<protein>
    <submittedName>
        <fullName evidence="7">Uncharacterized protein</fullName>
    </submittedName>
</protein>
<evidence type="ECO:0000256" key="1">
    <source>
        <dbReference type="ARBA" id="ARBA00004141"/>
    </source>
</evidence>
<keyword evidence="4" id="KW-1133">Transmembrane helix</keyword>
<dbReference type="AlphaFoldDB" id="A0A3P5YN61"/>
<evidence type="ECO:0000313" key="7">
    <source>
        <dbReference type="EMBL" id="CAG7873359.1"/>
    </source>
</evidence>
<evidence type="ECO:0000313" key="8">
    <source>
        <dbReference type="EMBL" id="VDC69132.1"/>
    </source>
</evidence>
<gene>
    <name evidence="8" type="ORF">BRAA06T27672Z</name>
    <name evidence="7" type="ORF">BRAPAZ1V2_A06P55990.2</name>
</gene>
<comment type="similarity">
    <text evidence="2 6">Belongs to the peroxisomal membrane protein PXMP2/4 family.</text>
</comment>